<evidence type="ECO:0008006" key="4">
    <source>
        <dbReference type="Google" id="ProtNLM"/>
    </source>
</evidence>
<accession>A0A9P4MIJ5</accession>
<evidence type="ECO:0000256" key="1">
    <source>
        <dbReference type="SAM" id="MobiDB-lite"/>
    </source>
</evidence>
<evidence type="ECO:0000313" key="3">
    <source>
        <dbReference type="Proteomes" id="UP000799439"/>
    </source>
</evidence>
<dbReference type="PANTHER" id="PTHR47843">
    <property type="entry name" value="BTB DOMAIN-CONTAINING PROTEIN-RELATED"/>
    <property type="match status" value="1"/>
</dbReference>
<proteinExistence type="predicted"/>
<reference evidence="2" key="1">
    <citation type="journal article" date="2020" name="Stud. Mycol.">
        <title>101 Dothideomycetes genomes: a test case for predicting lifestyles and emergence of pathogens.</title>
        <authorList>
            <person name="Haridas S."/>
            <person name="Albert R."/>
            <person name="Binder M."/>
            <person name="Bloem J."/>
            <person name="Labutti K."/>
            <person name="Salamov A."/>
            <person name="Andreopoulos B."/>
            <person name="Baker S."/>
            <person name="Barry K."/>
            <person name="Bills G."/>
            <person name="Bluhm B."/>
            <person name="Cannon C."/>
            <person name="Castanera R."/>
            <person name="Culley D."/>
            <person name="Daum C."/>
            <person name="Ezra D."/>
            <person name="Gonzalez J."/>
            <person name="Henrissat B."/>
            <person name="Kuo A."/>
            <person name="Liang C."/>
            <person name="Lipzen A."/>
            <person name="Lutzoni F."/>
            <person name="Magnuson J."/>
            <person name="Mondo S."/>
            <person name="Nolan M."/>
            <person name="Ohm R."/>
            <person name="Pangilinan J."/>
            <person name="Park H.-J."/>
            <person name="Ramirez L."/>
            <person name="Alfaro M."/>
            <person name="Sun H."/>
            <person name="Tritt A."/>
            <person name="Yoshinaga Y."/>
            <person name="Zwiers L.-H."/>
            <person name="Turgeon B."/>
            <person name="Goodwin S."/>
            <person name="Spatafora J."/>
            <person name="Crous P."/>
            <person name="Grigoriev I."/>
        </authorList>
    </citation>
    <scope>NUCLEOTIDE SEQUENCE</scope>
    <source>
        <strain evidence="2">CBS 260.36</strain>
    </source>
</reference>
<feature type="region of interest" description="Disordered" evidence="1">
    <location>
        <begin position="1"/>
        <end position="36"/>
    </location>
</feature>
<name>A0A9P4MIJ5_9PEZI</name>
<gene>
    <name evidence="2" type="ORF">K461DRAFT_310592</name>
</gene>
<keyword evidence="3" id="KW-1185">Reference proteome</keyword>
<dbReference type="EMBL" id="ML996082">
    <property type="protein sequence ID" value="KAF2156045.1"/>
    <property type="molecule type" value="Genomic_DNA"/>
</dbReference>
<sequence length="282" mass="30718">MPSIRSRNRGATMSSMNSNTSSTSSASSQSLSSDSSGPDYTGEVVLILAGPSSLGFPVHKSILIADCSFARGALRWEMFQSSQILTLKLPHTSPVTVDTYVKWLYDHTVYTSSQFMPTPSTSPGSGIEGGAVMHQDMSTSRGEDAKWTLLIDAYLLGDYIQSIGFQNAVAEAMCKKWRVERRWPLGYASKVYKETTPGSKLRQMIVDFHVYLGKGEMLPTVDAMDVDAGAEFMVDVVKAFHDGGAGVWSDAEANFWDEGSTRYLLEDNGLGVECSMLVIASE</sequence>
<dbReference type="Gene3D" id="3.30.710.10">
    <property type="entry name" value="Potassium Channel Kv1.1, Chain A"/>
    <property type="match status" value="1"/>
</dbReference>
<protein>
    <recommendedName>
        <fullName evidence="4">BTB domain-containing protein</fullName>
    </recommendedName>
</protein>
<evidence type="ECO:0000313" key="2">
    <source>
        <dbReference type="EMBL" id="KAF2156045.1"/>
    </source>
</evidence>
<feature type="compositionally biased region" description="Low complexity" evidence="1">
    <location>
        <begin position="13"/>
        <end position="36"/>
    </location>
</feature>
<dbReference type="Proteomes" id="UP000799439">
    <property type="component" value="Unassembled WGS sequence"/>
</dbReference>
<dbReference type="PANTHER" id="PTHR47843:SF2">
    <property type="entry name" value="BTB DOMAIN-CONTAINING PROTEIN"/>
    <property type="match status" value="1"/>
</dbReference>
<dbReference type="OrthoDB" id="1022638at2759"/>
<dbReference type="AlphaFoldDB" id="A0A9P4MIJ5"/>
<organism evidence="2 3">
    <name type="scientific">Myriangium duriaei CBS 260.36</name>
    <dbReference type="NCBI Taxonomy" id="1168546"/>
    <lineage>
        <taxon>Eukaryota</taxon>
        <taxon>Fungi</taxon>
        <taxon>Dikarya</taxon>
        <taxon>Ascomycota</taxon>
        <taxon>Pezizomycotina</taxon>
        <taxon>Dothideomycetes</taxon>
        <taxon>Dothideomycetidae</taxon>
        <taxon>Myriangiales</taxon>
        <taxon>Myriangiaceae</taxon>
        <taxon>Myriangium</taxon>
    </lineage>
</organism>
<comment type="caution">
    <text evidence="2">The sequence shown here is derived from an EMBL/GenBank/DDBJ whole genome shotgun (WGS) entry which is preliminary data.</text>
</comment>
<dbReference type="InterPro" id="IPR011333">
    <property type="entry name" value="SKP1/BTB/POZ_sf"/>
</dbReference>